<name>A0A6P1ZAX4_9BACT</name>
<dbReference type="InterPro" id="IPR043128">
    <property type="entry name" value="Rev_trsase/Diguanyl_cyclase"/>
</dbReference>
<dbReference type="Gene3D" id="3.30.70.270">
    <property type="match status" value="1"/>
</dbReference>
<reference evidence="5 6" key="1">
    <citation type="submission" date="2018-06" db="EMBL/GenBank/DDBJ databases">
        <title>Complete genome of Desulfovibrio marinus P48SEP.</title>
        <authorList>
            <person name="Crispim J.S."/>
            <person name="Vidigal P.M.P."/>
            <person name="Silva L.C.F."/>
            <person name="Araujo L.C."/>
            <person name="Laguardia C.N."/>
            <person name="Dias R.S."/>
            <person name="Sousa M.P."/>
            <person name="Paula S.O."/>
            <person name="Silva C."/>
        </authorList>
    </citation>
    <scope>NUCLEOTIDE SEQUENCE [LARGE SCALE GENOMIC DNA]</scope>
    <source>
        <strain evidence="5 6">P48SEP</strain>
    </source>
</reference>
<reference evidence="4 7" key="2">
    <citation type="submission" date="2019-04" db="EMBL/GenBank/DDBJ databases">
        <title>Isolation and culture of sulfate reducing bacteria from the cold seep of the South China Sea.</title>
        <authorList>
            <person name="Sun C."/>
            <person name="Liu R."/>
        </authorList>
    </citation>
    <scope>NUCLEOTIDE SEQUENCE [LARGE SCALE GENOMIC DNA]</scope>
    <source>
        <strain evidence="4 7">CS1</strain>
    </source>
</reference>
<dbReference type="PROSITE" id="PS50887">
    <property type="entry name" value="GGDEF"/>
    <property type="match status" value="1"/>
</dbReference>
<dbReference type="Proteomes" id="UP000503251">
    <property type="component" value="Chromosome"/>
</dbReference>
<proteinExistence type="predicted"/>
<dbReference type="SMART" id="SM00267">
    <property type="entry name" value="GGDEF"/>
    <property type="match status" value="1"/>
</dbReference>
<dbReference type="GO" id="GO:0052621">
    <property type="term" value="F:diguanylate cyclase activity"/>
    <property type="evidence" value="ECO:0007669"/>
    <property type="project" value="UniProtKB-EC"/>
</dbReference>
<dbReference type="FunFam" id="3.30.70.270:FF:000001">
    <property type="entry name" value="Diguanylate cyclase domain protein"/>
    <property type="match status" value="1"/>
</dbReference>
<dbReference type="NCBIfam" id="TIGR00254">
    <property type="entry name" value="GGDEF"/>
    <property type="match status" value="1"/>
</dbReference>
<dbReference type="EMBL" id="CP039543">
    <property type="protein sequence ID" value="QJT08042.1"/>
    <property type="molecule type" value="Genomic_DNA"/>
</dbReference>
<dbReference type="EMBL" id="QMIF01000023">
    <property type="protein sequence ID" value="TVM30439.1"/>
    <property type="molecule type" value="Genomic_DNA"/>
</dbReference>
<gene>
    <name evidence="5" type="ORF">DQK91_20835</name>
    <name evidence="4" type="ORF">E8L03_03485</name>
</gene>
<organism evidence="5 6">
    <name type="scientific">Oceanidesulfovibrio marinus</name>
    <dbReference type="NCBI Taxonomy" id="370038"/>
    <lineage>
        <taxon>Bacteria</taxon>
        <taxon>Pseudomonadati</taxon>
        <taxon>Thermodesulfobacteriota</taxon>
        <taxon>Desulfovibrionia</taxon>
        <taxon>Desulfovibrionales</taxon>
        <taxon>Desulfovibrionaceae</taxon>
        <taxon>Oceanidesulfovibrio</taxon>
    </lineage>
</organism>
<evidence type="ECO:0000313" key="7">
    <source>
        <dbReference type="Proteomes" id="UP000503251"/>
    </source>
</evidence>
<dbReference type="PANTHER" id="PTHR45138:SF9">
    <property type="entry name" value="DIGUANYLATE CYCLASE DGCM-RELATED"/>
    <property type="match status" value="1"/>
</dbReference>
<dbReference type="OrthoDB" id="9790367at2"/>
<evidence type="ECO:0000256" key="1">
    <source>
        <dbReference type="ARBA" id="ARBA00012528"/>
    </source>
</evidence>
<keyword evidence="7" id="KW-1185">Reference proteome</keyword>
<dbReference type="CDD" id="cd01949">
    <property type="entry name" value="GGDEF"/>
    <property type="match status" value="1"/>
</dbReference>
<feature type="domain" description="GGDEF" evidence="3">
    <location>
        <begin position="153"/>
        <end position="288"/>
    </location>
</feature>
<accession>A0A6P1ZAX4</accession>
<sequence>MWKRSSMGASIRSYGIICCTDTGRHPADMNAGEHTPEIEELKAELKLLGERLGAALNTGPHYKAGAACSVVARLLPVLGDADFDRIARDPELRSWITVPLDQGDVYTHIIHLQKRLEELSYKTDHDMLTGLLNRRAFECFLEQELNRAKRQHTRVAVAILDVDNFKAINDRYGHLCGDQVLATLGRIIDNSTRAYDTCARIGGEEFAIILPGSGPLKSRALLERLLSLFRETEFRCETLEPFTATFSVGLAYLRGGDSFTPKTVLEIADQALYRAKGKGKNTVEMVKMAVEELYPKATMVQSDEKRFLFG</sequence>
<dbReference type="InterPro" id="IPR029787">
    <property type="entry name" value="Nucleotide_cyclase"/>
</dbReference>
<dbReference type="InterPro" id="IPR000160">
    <property type="entry name" value="GGDEF_dom"/>
</dbReference>
<dbReference type="AlphaFoldDB" id="A0A6P1ZAX4"/>
<evidence type="ECO:0000313" key="6">
    <source>
        <dbReference type="Proteomes" id="UP000434052"/>
    </source>
</evidence>
<evidence type="ECO:0000313" key="5">
    <source>
        <dbReference type="EMBL" id="TVM30439.1"/>
    </source>
</evidence>
<dbReference type="PANTHER" id="PTHR45138">
    <property type="entry name" value="REGULATORY COMPONENTS OF SENSORY TRANSDUCTION SYSTEM"/>
    <property type="match status" value="1"/>
</dbReference>
<evidence type="ECO:0000256" key="2">
    <source>
        <dbReference type="ARBA" id="ARBA00034247"/>
    </source>
</evidence>
<comment type="catalytic activity">
    <reaction evidence="2">
        <text>2 GTP = 3',3'-c-di-GMP + 2 diphosphate</text>
        <dbReference type="Rhea" id="RHEA:24898"/>
        <dbReference type="ChEBI" id="CHEBI:33019"/>
        <dbReference type="ChEBI" id="CHEBI:37565"/>
        <dbReference type="ChEBI" id="CHEBI:58805"/>
        <dbReference type="EC" id="2.7.7.65"/>
    </reaction>
</comment>
<evidence type="ECO:0000259" key="3">
    <source>
        <dbReference type="PROSITE" id="PS50887"/>
    </source>
</evidence>
<dbReference type="Pfam" id="PF00990">
    <property type="entry name" value="GGDEF"/>
    <property type="match status" value="1"/>
</dbReference>
<dbReference type="EC" id="2.7.7.65" evidence="1"/>
<dbReference type="SUPFAM" id="SSF55073">
    <property type="entry name" value="Nucleotide cyclase"/>
    <property type="match status" value="1"/>
</dbReference>
<dbReference type="Proteomes" id="UP000434052">
    <property type="component" value="Unassembled WGS sequence"/>
</dbReference>
<evidence type="ECO:0000313" key="4">
    <source>
        <dbReference type="EMBL" id="QJT08042.1"/>
    </source>
</evidence>
<dbReference type="InterPro" id="IPR050469">
    <property type="entry name" value="Diguanylate_Cyclase"/>
</dbReference>
<protein>
    <recommendedName>
        <fullName evidence="1">diguanylate cyclase</fullName>
        <ecNumber evidence="1">2.7.7.65</ecNumber>
    </recommendedName>
</protein>